<accession>A0A0F8XBU7</accession>
<dbReference type="EMBL" id="LAZR01060139">
    <property type="protein sequence ID" value="KKK66303.1"/>
    <property type="molecule type" value="Genomic_DNA"/>
</dbReference>
<protein>
    <submittedName>
        <fullName evidence="1">Uncharacterized protein</fullName>
    </submittedName>
</protein>
<sequence>ETHGTIIFLDTNQSCVNKEMRITDIVFGSQTGYSKVDEANAKRICQCVNACAGMDEPGRVIDGLVAACQVARKWFEDFIECKPRPTAQEMQNKLHEAIVQALKQVKEMK</sequence>
<gene>
    <name evidence="1" type="ORF">LCGC14_2965480</name>
</gene>
<comment type="caution">
    <text evidence="1">The sequence shown here is derived from an EMBL/GenBank/DDBJ whole genome shotgun (WGS) entry which is preliminary data.</text>
</comment>
<organism evidence="1">
    <name type="scientific">marine sediment metagenome</name>
    <dbReference type="NCBI Taxonomy" id="412755"/>
    <lineage>
        <taxon>unclassified sequences</taxon>
        <taxon>metagenomes</taxon>
        <taxon>ecological metagenomes</taxon>
    </lineage>
</organism>
<feature type="non-terminal residue" evidence="1">
    <location>
        <position position="1"/>
    </location>
</feature>
<evidence type="ECO:0000313" key="1">
    <source>
        <dbReference type="EMBL" id="KKK66303.1"/>
    </source>
</evidence>
<name>A0A0F8XBU7_9ZZZZ</name>
<proteinExistence type="predicted"/>
<reference evidence="1" key="1">
    <citation type="journal article" date="2015" name="Nature">
        <title>Complex archaea that bridge the gap between prokaryotes and eukaryotes.</title>
        <authorList>
            <person name="Spang A."/>
            <person name="Saw J.H."/>
            <person name="Jorgensen S.L."/>
            <person name="Zaremba-Niedzwiedzka K."/>
            <person name="Martijn J."/>
            <person name="Lind A.E."/>
            <person name="van Eijk R."/>
            <person name="Schleper C."/>
            <person name="Guy L."/>
            <person name="Ettema T.J."/>
        </authorList>
    </citation>
    <scope>NUCLEOTIDE SEQUENCE</scope>
</reference>
<dbReference type="AlphaFoldDB" id="A0A0F8XBU7"/>